<dbReference type="InterPro" id="IPR020084">
    <property type="entry name" value="NUDIX_hydrolase_CS"/>
</dbReference>
<dbReference type="AlphaFoldDB" id="A0A150R9X0"/>
<feature type="domain" description="Nudix hydrolase" evidence="2">
    <location>
        <begin position="70"/>
        <end position="167"/>
    </location>
</feature>
<sequence length="234" mass="25265">MQTSFGSSTRPIPADQRSLRRWCVAVNGEQQTDVLYLVLDHPSFGTLTYGLTAGGHDGWTFHERGGGGSVILPFCRSQGELIVGLVEQERPLQGKRVLNAPRGFLECAEGHAVAAARELMEEMGFDAAALALTRLPGAPANPNSTFFETLGPGEGVHFFALEIPETLLTEDRGHRTFVASVIATDQGARRSRLAEQIGAAVFIPWYEAAMLGDMFTNAAVARLLAAQRDADPVR</sequence>
<dbReference type="SUPFAM" id="SSF55811">
    <property type="entry name" value="Nudix"/>
    <property type="match status" value="1"/>
</dbReference>
<gene>
    <name evidence="3" type="ORF">BE18_36455</name>
</gene>
<evidence type="ECO:0000256" key="1">
    <source>
        <dbReference type="ARBA" id="ARBA00022801"/>
    </source>
</evidence>
<dbReference type="EMBL" id="JEMC01003962">
    <property type="protein sequence ID" value="KYF77089.1"/>
    <property type="molecule type" value="Genomic_DNA"/>
</dbReference>
<dbReference type="Gene3D" id="3.90.79.10">
    <property type="entry name" value="Nucleoside Triphosphate Pyrophosphohydrolase"/>
    <property type="match status" value="1"/>
</dbReference>
<keyword evidence="1" id="KW-0378">Hydrolase</keyword>
<evidence type="ECO:0000313" key="3">
    <source>
        <dbReference type="EMBL" id="KYF77089.1"/>
    </source>
</evidence>
<dbReference type="InterPro" id="IPR015797">
    <property type="entry name" value="NUDIX_hydrolase-like_dom_sf"/>
</dbReference>
<evidence type="ECO:0000259" key="2">
    <source>
        <dbReference type="Pfam" id="PF00293"/>
    </source>
</evidence>
<dbReference type="PROSITE" id="PS00893">
    <property type="entry name" value="NUDIX_BOX"/>
    <property type="match status" value="1"/>
</dbReference>
<proteinExistence type="predicted"/>
<dbReference type="InterPro" id="IPR000086">
    <property type="entry name" value="NUDIX_hydrolase_dom"/>
</dbReference>
<organism evidence="3 4">
    <name type="scientific">Sorangium cellulosum</name>
    <name type="common">Polyangium cellulosum</name>
    <dbReference type="NCBI Taxonomy" id="56"/>
    <lineage>
        <taxon>Bacteria</taxon>
        <taxon>Pseudomonadati</taxon>
        <taxon>Myxococcota</taxon>
        <taxon>Polyangia</taxon>
        <taxon>Polyangiales</taxon>
        <taxon>Polyangiaceae</taxon>
        <taxon>Sorangium</taxon>
    </lineage>
</organism>
<name>A0A150R9X0_SORCE</name>
<evidence type="ECO:0000313" key="4">
    <source>
        <dbReference type="Proteomes" id="UP000075515"/>
    </source>
</evidence>
<accession>A0A150R9X0</accession>
<dbReference type="GO" id="GO:0016787">
    <property type="term" value="F:hydrolase activity"/>
    <property type="evidence" value="ECO:0007669"/>
    <property type="project" value="UniProtKB-KW"/>
</dbReference>
<comment type="caution">
    <text evidence="3">The sequence shown here is derived from an EMBL/GenBank/DDBJ whole genome shotgun (WGS) entry which is preliminary data.</text>
</comment>
<dbReference type="Proteomes" id="UP000075515">
    <property type="component" value="Unassembled WGS sequence"/>
</dbReference>
<reference evidence="3 4" key="1">
    <citation type="submission" date="2014-02" db="EMBL/GenBank/DDBJ databases">
        <title>The small core and large imbalanced accessory genome model reveals a collaborative survival strategy of Sorangium cellulosum strains in nature.</title>
        <authorList>
            <person name="Han K."/>
            <person name="Peng R."/>
            <person name="Blom J."/>
            <person name="Li Y.-Z."/>
        </authorList>
    </citation>
    <scope>NUCLEOTIDE SEQUENCE [LARGE SCALE GENOMIC DNA]</scope>
    <source>
        <strain evidence="3 4">So0149</strain>
    </source>
</reference>
<protein>
    <recommendedName>
        <fullName evidence="2">Nudix hydrolase domain-containing protein</fullName>
    </recommendedName>
</protein>
<dbReference type="Pfam" id="PF00293">
    <property type="entry name" value="NUDIX"/>
    <property type="match status" value="1"/>
</dbReference>